<keyword evidence="4" id="KW-1185">Reference proteome</keyword>
<dbReference type="PROSITE" id="PS51257">
    <property type="entry name" value="PROKAR_LIPOPROTEIN"/>
    <property type="match status" value="1"/>
</dbReference>
<dbReference type="SUPFAM" id="SSF48452">
    <property type="entry name" value="TPR-like"/>
    <property type="match status" value="1"/>
</dbReference>
<feature type="repeat" description="TPR" evidence="1">
    <location>
        <begin position="17"/>
        <end position="50"/>
    </location>
</feature>
<protein>
    <recommendedName>
        <fullName evidence="5">Tetratricopeptide repeat protein</fullName>
    </recommendedName>
</protein>
<feature type="chain" id="PRO_5020874125" description="Tetratricopeptide repeat protein" evidence="2">
    <location>
        <begin position="21"/>
        <end position="442"/>
    </location>
</feature>
<dbReference type="Gene3D" id="1.25.40.10">
    <property type="entry name" value="Tetratricopeptide repeat domain"/>
    <property type="match status" value="1"/>
</dbReference>
<gene>
    <name evidence="3" type="ORF">CS022_22225</name>
</gene>
<keyword evidence="2" id="KW-0732">Signal</keyword>
<accession>A0A4Q0YJQ8</accession>
<dbReference type="EMBL" id="PEIB01000043">
    <property type="protein sequence ID" value="RXJ70846.1"/>
    <property type="molecule type" value="Genomic_DNA"/>
</dbReference>
<evidence type="ECO:0000256" key="2">
    <source>
        <dbReference type="SAM" id="SignalP"/>
    </source>
</evidence>
<evidence type="ECO:0000313" key="3">
    <source>
        <dbReference type="EMBL" id="RXJ70846.1"/>
    </source>
</evidence>
<sequence>MMKRVSALTVALLLVGCVSMVERGNEAFEKGLYTEAAAFFEKAVAEDPNDLEAKQGLARARSKIVDQQLIDIRMLRMAANYSQAALKLQEILKMQSQWRTDAVAAQALTQNEEIRYATDWLKSEAKVLLNEKQPDKFRWFNHQFKTLIGTVRLSSTFDDYQQELSQIGKDKCVALGKEGSGQDFYYTSFVEKYCLAWSAPVSMELDNIDESRYSGISFTTDLNLNTFNNYGLRGQLEGYQSAMESAFTASPWFDRAGEKTAKFELNATVDYSRDSVSVQRQKRYMVTELRPDPNSVNGKVPVEVERVYLYPETTYQERFGVKVGYRGEVDGQKLWKTESENKSNRTQGHGIDYAEAGLFPVQPNFLDQSSIVGEELEKLKSAFSADLKTLWRDSYCRKANTSLVAESVFRCAAVEPKNGMVDNWFIQTFGIDYPKMKVLYGL</sequence>
<dbReference type="RefSeq" id="WP_129124078.1">
    <property type="nucleotide sequence ID" value="NZ_PEIB01000043.1"/>
</dbReference>
<evidence type="ECO:0000256" key="1">
    <source>
        <dbReference type="PROSITE-ProRule" id="PRU00339"/>
    </source>
</evidence>
<keyword evidence="1" id="KW-0802">TPR repeat</keyword>
<dbReference type="InterPro" id="IPR011990">
    <property type="entry name" value="TPR-like_helical_dom_sf"/>
</dbReference>
<dbReference type="AlphaFoldDB" id="A0A4Q0YJQ8"/>
<evidence type="ECO:0008006" key="5">
    <source>
        <dbReference type="Google" id="ProtNLM"/>
    </source>
</evidence>
<comment type="caution">
    <text evidence="3">The sequence shown here is derived from an EMBL/GenBank/DDBJ whole genome shotgun (WGS) entry which is preliminary data.</text>
</comment>
<organism evidence="3 4">
    <name type="scientific">Veronia nyctiphanis</name>
    <dbReference type="NCBI Taxonomy" id="1278244"/>
    <lineage>
        <taxon>Bacteria</taxon>
        <taxon>Pseudomonadati</taxon>
        <taxon>Pseudomonadota</taxon>
        <taxon>Gammaproteobacteria</taxon>
        <taxon>Vibrionales</taxon>
        <taxon>Vibrionaceae</taxon>
        <taxon>Veronia</taxon>
    </lineage>
</organism>
<dbReference type="InterPro" id="IPR019734">
    <property type="entry name" value="TPR_rpt"/>
</dbReference>
<proteinExistence type="predicted"/>
<dbReference type="OrthoDB" id="6279819at2"/>
<dbReference type="Proteomes" id="UP000290287">
    <property type="component" value="Unassembled WGS sequence"/>
</dbReference>
<evidence type="ECO:0000313" key="4">
    <source>
        <dbReference type="Proteomes" id="UP000290287"/>
    </source>
</evidence>
<reference evidence="3 4" key="1">
    <citation type="submission" date="2017-10" db="EMBL/GenBank/DDBJ databases">
        <title>Nyctiphanis sp. nov., isolated from the stomach of the euphausiid Nyctiphanes simplex (Hansen, 1911) in the Gulf of California.</title>
        <authorList>
            <person name="Gomez-Gil B."/>
            <person name="Aguilar-Mendez M."/>
            <person name="Lopez-Cortes A."/>
            <person name="Gomez-Gutierrez J."/>
            <person name="Roque A."/>
            <person name="Lang E."/>
            <person name="Gonzalez-Castillo A."/>
        </authorList>
    </citation>
    <scope>NUCLEOTIDE SEQUENCE [LARGE SCALE GENOMIC DNA]</scope>
    <source>
        <strain evidence="3 4">CAIM 600</strain>
    </source>
</reference>
<feature type="signal peptide" evidence="2">
    <location>
        <begin position="1"/>
        <end position="20"/>
    </location>
</feature>
<name>A0A4Q0YJQ8_9GAMM</name>
<dbReference type="PROSITE" id="PS50005">
    <property type="entry name" value="TPR"/>
    <property type="match status" value="1"/>
</dbReference>